<organism evidence="2">
    <name type="scientific">Ixodes ricinus</name>
    <name type="common">Common tick</name>
    <name type="synonym">Acarus ricinus</name>
    <dbReference type="NCBI Taxonomy" id="34613"/>
    <lineage>
        <taxon>Eukaryota</taxon>
        <taxon>Metazoa</taxon>
        <taxon>Ecdysozoa</taxon>
        <taxon>Arthropoda</taxon>
        <taxon>Chelicerata</taxon>
        <taxon>Arachnida</taxon>
        <taxon>Acari</taxon>
        <taxon>Parasitiformes</taxon>
        <taxon>Ixodida</taxon>
        <taxon>Ixodoidea</taxon>
        <taxon>Ixodidae</taxon>
        <taxon>Ixodinae</taxon>
        <taxon>Ixodes</taxon>
    </lineage>
</organism>
<evidence type="ECO:0000313" key="2">
    <source>
        <dbReference type="EMBL" id="JAR87731.1"/>
    </source>
</evidence>
<name>A0A147BAE4_IXORI</name>
<accession>A0A147BAE4</accession>
<proteinExistence type="predicted"/>
<dbReference type="AlphaFoldDB" id="A0A147BAE4"/>
<evidence type="ECO:0000256" key="1">
    <source>
        <dbReference type="SAM" id="SignalP"/>
    </source>
</evidence>
<protein>
    <submittedName>
        <fullName evidence="2">Putative secreted protein</fullName>
    </submittedName>
</protein>
<feature type="signal peptide" evidence="1">
    <location>
        <begin position="1"/>
        <end position="15"/>
    </location>
</feature>
<dbReference type="EMBL" id="GEGO01007673">
    <property type="protein sequence ID" value="JAR87731.1"/>
    <property type="molecule type" value="Transcribed_RNA"/>
</dbReference>
<feature type="chain" id="PRO_5013334641" evidence="1">
    <location>
        <begin position="16"/>
        <end position="79"/>
    </location>
</feature>
<reference evidence="2" key="1">
    <citation type="journal article" date="2018" name="PLoS Negl. Trop. Dis.">
        <title>Sialome diversity of ticks revealed by RNAseq of single tick salivary glands.</title>
        <authorList>
            <person name="Perner J."/>
            <person name="Kropackova S."/>
            <person name="Kopacek P."/>
            <person name="Ribeiro J.M."/>
        </authorList>
    </citation>
    <scope>NUCLEOTIDE SEQUENCE</scope>
    <source>
        <strain evidence="2">Siblings of single egg batch collected in Ceske Budejovice</strain>
        <tissue evidence="2">Salivary glands</tissue>
    </source>
</reference>
<sequence length="79" mass="9451">MSFRALFFFLTQLVSVPYQQRGTITAADKFYQRQPPHRPTPGRQVTKHSHLLLIRKASPLAKRACQRHRRHRRYRLRGI</sequence>
<keyword evidence="1" id="KW-0732">Signal</keyword>